<evidence type="ECO:0000256" key="5">
    <source>
        <dbReference type="ARBA" id="ARBA00022448"/>
    </source>
</evidence>
<protein>
    <recommendedName>
        <fullName evidence="4 18">Cytochrome c oxidase subunit 2</fullName>
    </recommendedName>
</protein>
<geneLocation type="mitochondrion" evidence="22"/>
<dbReference type="PANTHER" id="PTHR22888">
    <property type="entry name" value="CYTOCHROME C OXIDASE, SUBUNIT II"/>
    <property type="match status" value="1"/>
</dbReference>
<reference evidence="22" key="2">
    <citation type="submission" date="2018-06" db="EMBL/GenBank/DDBJ databases">
        <authorList>
            <person name="Zheng B."/>
        </authorList>
    </citation>
    <scope>NUCLEOTIDE SEQUENCE</scope>
</reference>
<evidence type="ECO:0000256" key="19">
    <source>
        <dbReference type="SAM" id="Phobius"/>
    </source>
</evidence>
<keyword evidence="16 18" id="KW-0472">Membrane</keyword>
<dbReference type="GO" id="GO:0042773">
    <property type="term" value="P:ATP synthesis coupled electron transport"/>
    <property type="evidence" value="ECO:0007669"/>
    <property type="project" value="TreeGrafter"/>
</dbReference>
<comment type="cofactor">
    <cofactor evidence="18">
        <name>Cu cation</name>
        <dbReference type="ChEBI" id="CHEBI:23378"/>
    </cofactor>
    <text evidence="18">Binds a copper A center.</text>
</comment>
<dbReference type="PROSITE" id="PS00078">
    <property type="entry name" value="COX2"/>
    <property type="match status" value="1"/>
</dbReference>
<comment type="catalytic activity">
    <reaction evidence="17">
        <text>4 Fe(II)-[cytochrome c] + O2 + 8 H(+)(in) = 4 Fe(III)-[cytochrome c] + 2 H2O + 4 H(+)(out)</text>
        <dbReference type="Rhea" id="RHEA:11436"/>
        <dbReference type="Rhea" id="RHEA-COMP:10350"/>
        <dbReference type="Rhea" id="RHEA-COMP:14399"/>
        <dbReference type="ChEBI" id="CHEBI:15377"/>
        <dbReference type="ChEBI" id="CHEBI:15378"/>
        <dbReference type="ChEBI" id="CHEBI:15379"/>
        <dbReference type="ChEBI" id="CHEBI:29033"/>
        <dbReference type="ChEBI" id="CHEBI:29034"/>
        <dbReference type="EC" id="7.1.1.9"/>
    </reaction>
    <physiologicalReaction direction="left-to-right" evidence="17">
        <dbReference type="Rhea" id="RHEA:11437"/>
    </physiologicalReaction>
</comment>
<evidence type="ECO:0000256" key="16">
    <source>
        <dbReference type="ARBA" id="ARBA00023136"/>
    </source>
</evidence>
<dbReference type="Gene3D" id="1.10.287.90">
    <property type="match status" value="1"/>
</dbReference>
<dbReference type="EMBL" id="MH422969">
    <property type="protein sequence ID" value="AYV97245.1"/>
    <property type="molecule type" value="Genomic_DNA"/>
</dbReference>
<keyword evidence="13 19" id="KW-1133">Transmembrane helix</keyword>
<evidence type="ECO:0000259" key="21">
    <source>
        <dbReference type="PROSITE" id="PS50999"/>
    </source>
</evidence>
<evidence type="ECO:0000256" key="18">
    <source>
        <dbReference type="RuleBase" id="RU000457"/>
    </source>
</evidence>
<evidence type="ECO:0000256" key="3">
    <source>
        <dbReference type="ARBA" id="ARBA00011164"/>
    </source>
</evidence>
<keyword evidence="5 18" id="KW-0813">Transport</keyword>
<feature type="transmembrane region" description="Helical" evidence="19">
    <location>
        <begin position="205"/>
        <end position="224"/>
    </location>
</feature>
<dbReference type="PROSITE" id="PS50857">
    <property type="entry name" value="COX2_CUA"/>
    <property type="match status" value="1"/>
</dbReference>
<dbReference type="SUPFAM" id="SSF49503">
    <property type="entry name" value="Cupredoxins"/>
    <property type="match status" value="1"/>
</dbReference>
<dbReference type="PANTHER" id="PTHR22888:SF9">
    <property type="entry name" value="CYTOCHROME C OXIDASE SUBUNIT 2"/>
    <property type="match status" value="1"/>
</dbReference>
<dbReference type="FunFam" id="1.10.287.90:FF:000001">
    <property type="entry name" value="Cytochrome c oxidase subunit 2"/>
    <property type="match status" value="1"/>
</dbReference>
<keyword evidence="11" id="KW-1278">Translocase</keyword>
<keyword evidence="6 18" id="KW-0679">Respiratory chain</keyword>
<name>A0A3G5BC78_9HYME</name>
<keyword evidence="8 18" id="KW-0479">Metal-binding</keyword>
<evidence type="ECO:0000256" key="15">
    <source>
        <dbReference type="ARBA" id="ARBA00023128"/>
    </source>
</evidence>
<evidence type="ECO:0000256" key="14">
    <source>
        <dbReference type="ARBA" id="ARBA00023008"/>
    </source>
</evidence>
<evidence type="ECO:0000256" key="8">
    <source>
        <dbReference type="ARBA" id="ARBA00022723"/>
    </source>
</evidence>
<dbReference type="InterPro" id="IPR002429">
    <property type="entry name" value="CcO_II-like_C"/>
</dbReference>
<evidence type="ECO:0000256" key="12">
    <source>
        <dbReference type="ARBA" id="ARBA00022982"/>
    </source>
</evidence>
<comment type="subunit">
    <text evidence="3">Component of the cytochrome c oxidase (complex IV, CIV), a multisubunit enzyme composed of a catalytic core of 3 subunits and several supernumerary subunits. The complex exists as a monomer or a dimer and forms supercomplexes (SCs) in the inner mitochondrial membrane with ubiquinol-cytochrome c oxidoreductase (cytochrome b-c1 complex, complex III, CIII).</text>
</comment>
<feature type="transmembrane region" description="Helical" evidence="19">
    <location>
        <begin position="68"/>
        <end position="87"/>
    </location>
</feature>
<dbReference type="InterPro" id="IPR001505">
    <property type="entry name" value="Copper_CuA"/>
</dbReference>
<evidence type="ECO:0000256" key="9">
    <source>
        <dbReference type="ARBA" id="ARBA00022792"/>
    </source>
</evidence>
<dbReference type="Gene3D" id="2.60.40.420">
    <property type="entry name" value="Cupredoxins - blue copper proteins"/>
    <property type="match status" value="1"/>
</dbReference>
<comment type="function">
    <text evidence="18">Component of the cytochrome c oxidase, the last enzyme in the mitochondrial electron transport chain which drives oxidative phosphorylation. The respiratory chain contains 3 multisubunit complexes succinate dehydrogenase (complex II, CII), ubiquinol-cytochrome c oxidoreductase (cytochrome b-c1 complex, complex III, CIII) and cytochrome c oxidase (complex IV, CIV), that cooperate to transfer electrons derived from NADH and succinate to molecular oxygen, creating an electrochemical gradient over the inner membrane that drives transmembrane transport and the ATP synthase. Cytochrome c oxidase is the component of the respiratory chain that catalyzes the reduction of oxygen to water. Electrons originating from reduced cytochrome c in the intermembrane space (IMS) are transferred via the dinuclear copper A center (CU(A)) of subunit 2 and heme A of subunit 1 to the active site in subunit 1, a binuclear center (BNC) formed by heme A3 and copper B (CU(B)). The BNC reduces molecular oxygen to 2 water molecules using 4 electrons from cytochrome c in the IMS and 4 protons from the mitochondrial matrix.</text>
</comment>
<dbReference type="GO" id="GO:0005507">
    <property type="term" value="F:copper ion binding"/>
    <property type="evidence" value="ECO:0007669"/>
    <property type="project" value="InterPro"/>
</dbReference>
<keyword evidence="14 18" id="KW-0186">Copper</keyword>
<keyword evidence="12 18" id="KW-0249">Electron transport</keyword>
<dbReference type="InterPro" id="IPR008972">
    <property type="entry name" value="Cupredoxin"/>
</dbReference>
<keyword evidence="15 18" id="KW-0496">Mitochondrion</keyword>
<dbReference type="InterPro" id="IPR034210">
    <property type="entry name" value="CcO_II_C"/>
</dbReference>
<keyword evidence="7 18" id="KW-0812">Transmembrane</keyword>
<comment type="similarity">
    <text evidence="2 18">Belongs to the cytochrome c oxidase subunit 2 family.</text>
</comment>
<organism evidence="22">
    <name type="scientific">Xiphydria sp. ZJUH 2008002</name>
    <dbReference type="NCBI Taxonomy" id="2488325"/>
    <lineage>
        <taxon>Eukaryota</taxon>
        <taxon>Metazoa</taxon>
        <taxon>Ecdysozoa</taxon>
        <taxon>Arthropoda</taxon>
        <taxon>Hexapoda</taxon>
        <taxon>Insecta</taxon>
        <taxon>Pterygota</taxon>
        <taxon>Neoptera</taxon>
        <taxon>Endopterygota</taxon>
        <taxon>Hymenoptera</taxon>
        <taxon>Xiphydrioidea</taxon>
        <taxon>Xiphydriidae</taxon>
        <taxon>Xiphydria</taxon>
    </lineage>
</organism>
<dbReference type="FunFam" id="2.60.40.420:FF:000001">
    <property type="entry name" value="Cytochrome c oxidase subunit 2"/>
    <property type="match status" value="1"/>
</dbReference>
<dbReference type="InterPro" id="IPR011759">
    <property type="entry name" value="Cyt_c_oxidase_su2_TM_dom"/>
</dbReference>
<evidence type="ECO:0000313" key="22">
    <source>
        <dbReference type="EMBL" id="AYV97245.1"/>
    </source>
</evidence>
<proteinExistence type="inferred from homology"/>
<feature type="transmembrane region" description="Helical" evidence="19">
    <location>
        <begin position="26"/>
        <end position="47"/>
    </location>
</feature>
<dbReference type="AlphaFoldDB" id="A0A3G5BC78"/>
<evidence type="ECO:0000256" key="1">
    <source>
        <dbReference type="ARBA" id="ARBA00004448"/>
    </source>
</evidence>
<dbReference type="PROSITE" id="PS50999">
    <property type="entry name" value="COX2_TM"/>
    <property type="match status" value="1"/>
</dbReference>
<dbReference type="InterPro" id="IPR045187">
    <property type="entry name" value="CcO_II"/>
</dbReference>
<dbReference type="Pfam" id="PF02790">
    <property type="entry name" value="COX2_TM"/>
    <property type="match status" value="1"/>
</dbReference>
<evidence type="ECO:0000259" key="20">
    <source>
        <dbReference type="PROSITE" id="PS50857"/>
    </source>
</evidence>
<sequence length="226" mass="26654">MSTWKTLNFQDAASPMMEEYINFHDHALSILILITIIISYIILNFFINKFTNRFLMENQMIEMIWTMVPMIILIILAIPSLKILYLMDEINYPYFTIKITGNQWYWKYEYADFSNLTFNSFIMNHENLNMNNFRLLDVDNRMLIPNFMNSRLLINSSDVIHSWAVPSLGLKIDAIPGRLNQSSIFTYRAGLFFGQCSEICGLNHSFMPIVVESIPLFIFFVWTMNF</sequence>
<evidence type="ECO:0000256" key="10">
    <source>
        <dbReference type="ARBA" id="ARBA00022842"/>
    </source>
</evidence>
<reference evidence="22" key="1">
    <citation type="journal article" date="2018" name="Int. J. Biol. Macromol.">
        <title>The first two mitochondrial genomes of wood wasps (Hymenoptera: Symphyta): Novel gene rearrangements and higher-level phylogeny of the basal hymenopterans.</title>
        <authorList>
            <person name="Ma Y."/>
            <person name="Zheng B.Y."/>
            <person name="Zhu J.C."/>
            <person name="van Achterberg C."/>
            <person name="Tang P."/>
            <person name="Chen X.X."/>
        </authorList>
    </citation>
    <scope>NUCLEOTIDE SEQUENCE</scope>
</reference>
<dbReference type="SUPFAM" id="SSF81464">
    <property type="entry name" value="Cytochrome c oxidase subunit II-like, transmembrane region"/>
    <property type="match status" value="1"/>
</dbReference>
<evidence type="ECO:0000256" key="6">
    <source>
        <dbReference type="ARBA" id="ARBA00022660"/>
    </source>
</evidence>
<evidence type="ECO:0000256" key="17">
    <source>
        <dbReference type="ARBA" id="ARBA00049512"/>
    </source>
</evidence>
<accession>A0A3G5BC78</accession>
<keyword evidence="10" id="KW-0460">Magnesium</keyword>
<dbReference type="CDD" id="cd13912">
    <property type="entry name" value="CcO_II_C"/>
    <property type="match status" value="1"/>
</dbReference>
<evidence type="ECO:0000256" key="4">
    <source>
        <dbReference type="ARBA" id="ARBA00015946"/>
    </source>
</evidence>
<dbReference type="Pfam" id="PF00116">
    <property type="entry name" value="COX2"/>
    <property type="match status" value="1"/>
</dbReference>
<dbReference type="PRINTS" id="PR01166">
    <property type="entry name" value="CYCOXIDASEII"/>
</dbReference>
<comment type="subcellular location">
    <subcellularLocation>
        <location evidence="1 18">Mitochondrion inner membrane</location>
        <topology evidence="1 18">Multi-pass membrane protein</topology>
    </subcellularLocation>
</comment>
<evidence type="ECO:0000256" key="7">
    <source>
        <dbReference type="ARBA" id="ARBA00022692"/>
    </source>
</evidence>
<dbReference type="GO" id="GO:0005743">
    <property type="term" value="C:mitochondrial inner membrane"/>
    <property type="evidence" value="ECO:0007669"/>
    <property type="project" value="UniProtKB-SubCell"/>
</dbReference>
<dbReference type="InterPro" id="IPR036257">
    <property type="entry name" value="Cyt_c_oxidase_su2_TM_sf"/>
</dbReference>
<evidence type="ECO:0000256" key="11">
    <source>
        <dbReference type="ARBA" id="ARBA00022967"/>
    </source>
</evidence>
<evidence type="ECO:0000256" key="2">
    <source>
        <dbReference type="ARBA" id="ARBA00007866"/>
    </source>
</evidence>
<gene>
    <name evidence="22" type="primary">cox2</name>
</gene>
<keyword evidence="9 18" id="KW-0999">Mitochondrion inner membrane</keyword>
<dbReference type="GO" id="GO:0004129">
    <property type="term" value="F:cytochrome-c oxidase activity"/>
    <property type="evidence" value="ECO:0007669"/>
    <property type="project" value="UniProtKB-EC"/>
</dbReference>
<feature type="domain" description="Cytochrome oxidase subunit II copper A binding" evidence="20">
    <location>
        <begin position="92"/>
        <end position="225"/>
    </location>
</feature>
<evidence type="ECO:0000256" key="13">
    <source>
        <dbReference type="ARBA" id="ARBA00022989"/>
    </source>
</evidence>
<feature type="domain" description="Cytochrome oxidase subunit II transmembrane region profile" evidence="21">
    <location>
        <begin position="1"/>
        <end position="91"/>
    </location>
</feature>